<name>A0A0A8YIG8_ARUDO</name>
<sequence>MRRFEVGEVLDVDYNHAKKRSAIEKAIETGTRVAKKIDELELKLSNDKIEKIKLAKRMVIMMQNTRWLRWLRMVIMILKG</sequence>
<dbReference type="AlphaFoldDB" id="A0A0A8YIG8"/>
<reference evidence="1" key="2">
    <citation type="journal article" date="2015" name="Data Brief">
        <title>Shoot transcriptome of the giant reed, Arundo donax.</title>
        <authorList>
            <person name="Barrero R.A."/>
            <person name="Guerrero F.D."/>
            <person name="Moolhuijzen P."/>
            <person name="Goolsby J.A."/>
            <person name="Tidwell J."/>
            <person name="Bellgard S.E."/>
            <person name="Bellgard M.I."/>
        </authorList>
    </citation>
    <scope>NUCLEOTIDE SEQUENCE</scope>
    <source>
        <tissue evidence="1">Shoot tissue taken approximately 20 cm above the soil surface</tissue>
    </source>
</reference>
<protein>
    <submittedName>
        <fullName evidence="1">Uncharacterized protein</fullName>
    </submittedName>
</protein>
<organism evidence="1">
    <name type="scientific">Arundo donax</name>
    <name type="common">Giant reed</name>
    <name type="synonym">Donax arundinaceus</name>
    <dbReference type="NCBI Taxonomy" id="35708"/>
    <lineage>
        <taxon>Eukaryota</taxon>
        <taxon>Viridiplantae</taxon>
        <taxon>Streptophyta</taxon>
        <taxon>Embryophyta</taxon>
        <taxon>Tracheophyta</taxon>
        <taxon>Spermatophyta</taxon>
        <taxon>Magnoliopsida</taxon>
        <taxon>Liliopsida</taxon>
        <taxon>Poales</taxon>
        <taxon>Poaceae</taxon>
        <taxon>PACMAD clade</taxon>
        <taxon>Arundinoideae</taxon>
        <taxon>Arundineae</taxon>
        <taxon>Arundo</taxon>
    </lineage>
</organism>
<dbReference type="EMBL" id="GBRH01272622">
    <property type="protein sequence ID" value="JAD25273.1"/>
    <property type="molecule type" value="Transcribed_RNA"/>
</dbReference>
<accession>A0A0A8YIG8</accession>
<reference evidence="1" key="1">
    <citation type="submission" date="2014-09" db="EMBL/GenBank/DDBJ databases">
        <authorList>
            <person name="Magalhaes I.L.F."/>
            <person name="Oliveira U."/>
            <person name="Santos F.R."/>
            <person name="Vidigal T.H.D.A."/>
            <person name="Brescovit A.D."/>
            <person name="Santos A.J."/>
        </authorList>
    </citation>
    <scope>NUCLEOTIDE SEQUENCE</scope>
    <source>
        <tissue evidence="1">Shoot tissue taken approximately 20 cm above the soil surface</tissue>
    </source>
</reference>
<proteinExistence type="predicted"/>
<evidence type="ECO:0000313" key="1">
    <source>
        <dbReference type="EMBL" id="JAD25273.1"/>
    </source>
</evidence>